<dbReference type="EMBL" id="AP008971">
    <property type="protein sequence ID" value="BAG07829.1"/>
    <property type="molecule type" value="Genomic_DNA"/>
</dbReference>
<feature type="binding site" evidence="8">
    <location>
        <position position="495"/>
    </location>
    <ligand>
        <name>hybrid [4Fe-2O-2S] cluster</name>
        <dbReference type="ChEBI" id="CHEBI:60519"/>
    </ligand>
</feature>
<feature type="binding site" evidence="8">
    <location>
        <position position="493"/>
    </location>
    <ligand>
        <name>hybrid [4Fe-2O-2S] cluster</name>
        <dbReference type="ChEBI" id="CHEBI:60519"/>
    </ligand>
</feature>
<dbReference type="EC" id="1.7.99.1" evidence="8"/>
<sequence length="553" mass="61470">MEKTIEKNQEMFCYQCQETAKNIACTKKGVCGKTSDVANIEDLLVWVTKGLGEILTRMRKENKDIKNLHSFVNNNLFTTITNANFHYEDLLEKVKETIDLNQKLIEGLDDKENLSKAALYNEKDDDELKLKSQIIGVLNTLDDDKRSLRELITYGLKGMAAYNRHANVLGKFDDNVDEFMESTLAKLMDDSLSVEDLIALTLETGSNGAAAMALLDSANTSAYGNPEISEVNIGVRNNPAILISGHDLKDMEMLLEQTQNTGVDVYTHSEMLPANYYPAFKKYDNFVGNYGNAWWLQDKEFESFNGPILMTTNCIIPPKDSYKDRVFTTGVAAYPGMKHIAADENGYKDFSEIIELAKKCESPKEIEHGKIVGGFAHNQVLALADKVVEAVKNGDIQQFVVMAGCDGRQRGRNYYEDFAKALPEDTIILTAGCAKYRYNKLNLGDINGIPRVLDAGQCNDSYSLVVIAQALQKAFGLDDINDLPISYNIAWYEQKAVIVLLALLSLGVKNIHLGPTLPAFLSPNVANVLVENFGIAPIGEVDEDMEKFGIKTK</sequence>
<keyword evidence="2 8" id="KW-0963">Cytoplasm</keyword>
<feature type="binding site" evidence="8">
    <location>
        <position position="31"/>
    </location>
    <ligand>
        <name>[4Fe-4S] cluster</name>
        <dbReference type="ChEBI" id="CHEBI:49883"/>
    </ligand>
</feature>
<dbReference type="eggNOG" id="COG1151">
    <property type="taxonomic scope" value="Bacteria"/>
</dbReference>
<comment type="cofactor">
    <cofactor evidence="8">
        <name>[4Fe-4S] cluster</name>
        <dbReference type="ChEBI" id="CHEBI:49883"/>
    </cofactor>
    <text evidence="8">Binds 1 [4Fe-4S] cluster.</text>
</comment>
<comment type="function">
    <text evidence="8">Catalyzes the reduction of hydroxylamine to form NH(3) and H(2)O.</text>
</comment>
<dbReference type="PANTHER" id="PTHR30109">
    <property type="entry name" value="HYDROXYLAMINE REDUCTASE"/>
    <property type="match status" value="1"/>
</dbReference>
<evidence type="ECO:0000256" key="7">
    <source>
        <dbReference type="ARBA" id="ARBA00051350"/>
    </source>
</evidence>
<keyword evidence="3 8" id="KW-0479">Metal-binding</keyword>
<dbReference type="SUPFAM" id="SSF56821">
    <property type="entry name" value="Prismane protein-like"/>
    <property type="match status" value="1"/>
</dbReference>
<name>B0S0V9_FINM2</name>
<keyword evidence="8" id="KW-0004">4Fe-4S</keyword>
<dbReference type="GO" id="GO:0004601">
    <property type="term" value="F:peroxidase activity"/>
    <property type="evidence" value="ECO:0007669"/>
    <property type="project" value="TreeGrafter"/>
</dbReference>
<dbReference type="GO" id="GO:0050418">
    <property type="term" value="F:hydroxylamine reductase activity"/>
    <property type="evidence" value="ECO:0007669"/>
    <property type="project" value="UniProtKB-UniRule"/>
</dbReference>
<organism evidence="9 10">
    <name type="scientific">Finegoldia magna (strain ATCC 29328 / DSM 20472 / WAL 2508)</name>
    <name type="common">Peptostreptococcus magnus</name>
    <dbReference type="NCBI Taxonomy" id="334413"/>
    <lineage>
        <taxon>Bacteria</taxon>
        <taxon>Bacillati</taxon>
        <taxon>Bacillota</taxon>
        <taxon>Tissierellia</taxon>
        <taxon>Tissierellales</taxon>
        <taxon>Peptoniphilaceae</taxon>
        <taxon>Finegoldia</taxon>
    </lineage>
</organism>
<dbReference type="HAMAP" id="MF_00069">
    <property type="entry name" value="Hydroxylam_reduct"/>
    <property type="match status" value="1"/>
</dbReference>
<keyword evidence="6 8" id="KW-0411">Iron-sulfur</keyword>
<feature type="binding site" evidence="8">
    <location>
        <position position="458"/>
    </location>
    <ligand>
        <name>hybrid [4Fe-2O-2S] cluster</name>
        <dbReference type="ChEBI" id="CHEBI:60519"/>
    </ligand>
</feature>
<comment type="subcellular location">
    <subcellularLocation>
        <location evidence="1 8">Cytoplasm</location>
    </subcellularLocation>
</comment>
<dbReference type="HOGENOM" id="CLU_038344_2_0_9"/>
<dbReference type="InterPro" id="IPR004137">
    <property type="entry name" value="HCP/CODH"/>
</dbReference>
<dbReference type="FunFam" id="3.40.50.2030:FF:000001">
    <property type="entry name" value="Hydroxylamine reductase"/>
    <property type="match status" value="1"/>
</dbReference>
<dbReference type="FunFam" id="3.40.50.2030:FF:000002">
    <property type="entry name" value="Hydroxylamine reductase"/>
    <property type="match status" value="1"/>
</dbReference>
<dbReference type="NCBIfam" id="TIGR01703">
    <property type="entry name" value="hybrid_clust"/>
    <property type="match status" value="1"/>
</dbReference>
<feature type="binding site" description="via persulfide group" evidence="8">
    <location>
        <position position="405"/>
    </location>
    <ligand>
        <name>hybrid [4Fe-2O-2S] cluster</name>
        <dbReference type="ChEBI" id="CHEBI:60519"/>
    </ligand>
</feature>
<keyword evidence="10" id="KW-1185">Reference proteome</keyword>
<dbReference type="PIRSF" id="PIRSF000076">
    <property type="entry name" value="HCP"/>
    <property type="match status" value="1"/>
</dbReference>
<evidence type="ECO:0000256" key="3">
    <source>
        <dbReference type="ARBA" id="ARBA00022723"/>
    </source>
</evidence>
<evidence type="ECO:0000256" key="6">
    <source>
        <dbReference type="ARBA" id="ARBA00023014"/>
    </source>
</evidence>
<dbReference type="GO" id="GO:0005737">
    <property type="term" value="C:cytoplasm"/>
    <property type="evidence" value="ECO:0007669"/>
    <property type="project" value="UniProtKB-SubCell"/>
</dbReference>
<accession>B0S0V9</accession>
<evidence type="ECO:0000256" key="4">
    <source>
        <dbReference type="ARBA" id="ARBA00023002"/>
    </source>
</evidence>
<reference evidence="9 10" key="1">
    <citation type="journal article" date="2008" name="DNA Res.">
        <title>Complete genome sequence of Finegoldia magna, an anaerobic opportunistic pathogen.</title>
        <authorList>
            <person name="Goto T."/>
            <person name="Yamashita A."/>
            <person name="Hirakawa H."/>
            <person name="Matsutani M."/>
            <person name="Todo K."/>
            <person name="Ohshima K."/>
            <person name="Toh H."/>
            <person name="Miyamoto K."/>
            <person name="Kuhara S."/>
            <person name="Hattori M."/>
            <person name="Shimizu T."/>
            <person name="Akimoto S."/>
        </authorList>
    </citation>
    <scope>NUCLEOTIDE SEQUENCE [LARGE SCALE GENOMIC DNA]</scope>
    <source>
        <strain evidence="10">ATCC 29328 / DSM 20472 / WAL 2508</strain>
    </source>
</reference>
<feature type="binding site" evidence="8">
    <location>
        <position position="314"/>
    </location>
    <ligand>
        <name>hybrid [4Fe-2O-2S] cluster</name>
        <dbReference type="ChEBI" id="CHEBI:60519"/>
    </ligand>
</feature>
<comment type="similarity">
    <text evidence="8">Belongs to the HCP family.</text>
</comment>
<comment type="cofactor">
    <cofactor evidence="8">
        <name>hybrid [4Fe-2O-2S] cluster</name>
        <dbReference type="ChEBI" id="CHEBI:60519"/>
    </cofactor>
    <text evidence="8">Binds 1 hybrid [4Fe-2O-2S] cluster.</text>
</comment>
<evidence type="ECO:0000313" key="9">
    <source>
        <dbReference type="EMBL" id="BAG07829.1"/>
    </source>
</evidence>
<evidence type="ECO:0000256" key="1">
    <source>
        <dbReference type="ARBA" id="ARBA00004496"/>
    </source>
</evidence>
<dbReference type="CDD" id="cd01914">
    <property type="entry name" value="HCP"/>
    <property type="match status" value="1"/>
</dbReference>
<feature type="modified residue" description="Cysteine persulfide" evidence="8">
    <location>
        <position position="405"/>
    </location>
</feature>
<protein>
    <recommendedName>
        <fullName evidence="8">Hydroxylamine reductase</fullName>
        <ecNumber evidence="8">1.7.99.1</ecNumber>
    </recommendedName>
    <alternativeName>
        <fullName evidence="8">Hybrid-cluster protein</fullName>
        <shortName evidence="8">HCP</shortName>
    </alternativeName>
    <alternativeName>
        <fullName evidence="8">Prismane protein</fullName>
    </alternativeName>
</protein>
<feature type="binding site" evidence="8">
    <location>
        <position position="25"/>
    </location>
    <ligand>
        <name>[4Fe-4S] cluster</name>
        <dbReference type="ChEBI" id="CHEBI:49883"/>
    </ligand>
</feature>
<feature type="binding site" evidence="8">
    <location>
        <position position="433"/>
    </location>
    <ligand>
        <name>hybrid [4Fe-2O-2S] cluster</name>
        <dbReference type="ChEBI" id="CHEBI:60519"/>
    </ligand>
</feature>
<dbReference type="GO" id="GO:0051539">
    <property type="term" value="F:4 iron, 4 sulfur cluster binding"/>
    <property type="evidence" value="ECO:0007669"/>
    <property type="project" value="UniProtKB-KW"/>
</dbReference>
<keyword evidence="4 8" id="KW-0560">Oxidoreductase</keyword>
<evidence type="ECO:0000256" key="5">
    <source>
        <dbReference type="ARBA" id="ARBA00023004"/>
    </source>
</evidence>
<dbReference type="Pfam" id="PF03063">
    <property type="entry name" value="Prismane"/>
    <property type="match status" value="1"/>
</dbReference>
<dbReference type="FunFam" id="1.20.1270.20:FF:000001">
    <property type="entry name" value="Hydroxylamine reductase"/>
    <property type="match status" value="1"/>
</dbReference>
<dbReference type="Gene3D" id="1.20.1270.20">
    <property type="match status" value="2"/>
</dbReference>
<dbReference type="InterPro" id="IPR011254">
    <property type="entry name" value="Prismane-like_sf"/>
</dbReference>
<evidence type="ECO:0000313" key="10">
    <source>
        <dbReference type="Proteomes" id="UP000001319"/>
    </source>
</evidence>
<gene>
    <name evidence="8" type="primary">hcp</name>
    <name evidence="9" type="ordered locus">FMG_0411</name>
</gene>
<dbReference type="InterPro" id="IPR010048">
    <property type="entry name" value="Hydroxylam_reduct"/>
</dbReference>
<dbReference type="RefSeq" id="WP_012290387.1">
    <property type="nucleotide sequence ID" value="NC_010376.1"/>
</dbReference>
<dbReference type="KEGG" id="fma:FMG_0411"/>
<dbReference type="NCBIfam" id="NF003658">
    <property type="entry name" value="PRK05290.1"/>
    <property type="match status" value="1"/>
</dbReference>
<dbReference type="GO" id="GO:0042542">
    <property type="term" value="P:response to hydrogen peroxide"/>
    <property type="evidence" value="ECO:0007669"/>
    <property type="project" value="TreeGrafter"/>
</dbReference>
<evidence type="ECO:0000256" key="2">
    <source>
        <dbReference type="ARBA" id="ARBA00022490"/>
    </source>
</evidence>
<feature type="binding site" evidence="8">
    <location>
        <position position="13"/>
    </location>
    <ligand>
        <name>[4Fe-4S] cluster</name>
        <dbReference type="ChEBI" id="CHEBI:49883"/>
    </ligand>
</feature>
<dbReference type="GO" id="GO:0046872">
    <property type="term" value="F:metal ion binding"/>
    <property type="evidence" value="ECO:0007669"/>
    <property type="project" value="UniProtKB-KW"/>
</dbReference>
<dbReference type="STRING" id="334413.FMG_0411"/>
<comment type="catalytic activity">
    <reaction evidence="7 8">
        <text>A + NH4(+) + H2O = hydroxylamine + AH2 + H(+)</text>
        <dbReference type="Rhea" id="RHEA:22052"/>
        <dbReference type="ChEBI" id="CHEBI:13193"/>
        <dbReference type="ChEBI" id="CHEBI:15377"/>
        <dbReference type="ChEBI" id="CHEBI:15378"/>
        <dbReference type="ChEBI" id="CHEBI:15429"/>
        <dbReference type="ChEBI" id="CHEBI:17499"/>
        <dbReference type="ChEBI" id="CHEBI:28938"/>
        <dbReference type="EC" id="1.7.99.1"/>
    </reaction>
</comment>
<dbReference type="Proteomes" id="UP000001319">
    <property type="component" value="Chromosome"/>
</dbReference>
<dbReference type="Gene3D" id="3.40.50.2030">
    <property type="match status" value="2"/>
</dbReference>
<dbReference type="InterPro" id="IPR016099">
    <property type="entry name" value="Prismane-like_a/b-sand"/>
</dbReference>
<feature type="binding site" evidence="8">
    <location>
        <position position="270"/>
    </location>
    <ligand>
        <name>hybrid [4Fe-2O-2S] cluster</name>
        <dbReference type="ChEBI" id="CHEBI:60519"/>
    </ligand>
</feature>
<proteinExistence type="inferred from homology"/>
<evidence type="ECO:0000256" key="8">
    <source>
        <dbReference type="HAMAP-Rule" id="MF_00069"/>
    </source>
</evidence>
<dbReference type="AlphaFoldDB" id="B0S0V9"/>
<feature type="binding site" evidence="8">
    <location>
        <position position="246"/>
    </location>
    <ligand>
        <name>hybrid [4Fe-2O-2S] cluster</name>
        <dbReference type="ChEBI" id="CHEBI:60519"/>
    </ligand>
</feature>
<keyword evidence="5 8" id="KW-0408">Iron</keyword>
<dbReference type="PANTHER" id="PTHR30109:SF0">
    <property type="entry name" value="HYDROXYLAMINE REDUCTASE"/>
    <property type="match status" value="1"/>
</dbReference>
<feature type="binding site" evidence="8">
    <location>
        <position position="16"/>
    </location>
    <ligand>
        <name>[4Fe-4S] cluster</name>
        <dbReference type="ChEBI" id="CHEBI:49883"/>
    </ligand>
</feature>
<dbReference type="InterPro" id="IPR016100">
    <property type="entry name" value="Prismane_a-bundle"/>
</dbReference>